<protein>
    <submittedName>
        <fullName evidence="1">Uncharacterized protein</fullName>
    </submittedName>
</protein>
<dbReference type="EMBL" id="GBRH01245060">
    <property type="protein sequence ID" value="JAD52835.1"/>
    <property type="molecule type" value="Transcribed_RNA"/>
</dbReference>
<accession>A0A0A9AV85</accession>
<reference evidence="1" key="2">
    <citation type="journal article" date="2015" name="Data Brief">
        <title>Shoot transcriptome of the giant reed, Arundo donax.</title>
        <authorList>
            <person name="Barrero R.A."/>
            <person name="Guerrero F.D."/>
            <person name="Moolhuijzen P."/>
            <person name="Goolsby J.A."/>
            <person name="Tidwell J."/>
            <person name="Bellgard S.E."/>
            <person name="Bellgard M.I."/>
        </authorList>
    </citation>
    <scope>NUCLEOTIDE SEQUENCE</scope>
    <source>
        <tissue evidence="1">Shoot tissue taken approximately 20 cm above the soil surface</tissue>
    </source>
</reference>
<organism evidence="1">
    <name type="scientific">Arundo donax</name>
    <name type="common">Giant reed</name>
    <name type="synonym">Donax arundinaceus</name>
    <dbReference type="NCBI Taxonomy" id="35708"/>
    <lineage>
        <taxon>Eukaryota</taxon>
        <taxon>Viridiplantae</taxon>
        <taxon>Streptophyta</taxon>
        <taxon>Embryophyta</taxon>
        <taxon>Tracheophyta</taxon>
        <taxon>Spermatophyta</taxon>
        <taxon>Magnoliopsida</taxon>
        <taxon>Liliopsida</taxon>
        <taxon>Poales</taxon>
        <taxon>Poaceae</taxon>
        <taxon>PACMAD clade</taxon>
        <taxon>Arundinoideae</taxon>
        <taxon>Arundineae</taxon>
        <taxon>Arundo</taxon>
    </lineage>
</organism>
<name>A0A0A9AV85_ARUDO</name>
<proteinExistence type="predicted"/>
<evidence type="ECO:0000313" key="1">
    <source>
        <dbReference type="EMBL" id="JAD52835.1"/>
    </source>
</evidence>
<reference evidence="1" key="1">
    <citation type="submission" date="2014-09" db="EMBL/GenBank/DDBJ databases">
        <authorList>
            <person name="Magalhaes I.L.F."/>
            <person name="Oliveira U."/>
            <person name="Santos F.R."/>
            <person name="Vidigal T.H.D.A."/>
            <person name="Brescovit A.D."/>
            <person name="Santos A.J."/>
        </authorList>
    </citation>
    <scope>NUCLEOTIDE SEQUENCE</scope>
    <source>
        <tissue evidence="1">Shoot tissue taken approximately 20 cm above the soil surface</tissue>
    </source>
</reference>
<sequence length="21" mass="2411">MGHFRTIVPVVVAIQLTIFLR</sequence>
<dbReference type="AlphaFoldDB" id="A0A0A9AV85"/>